<sequence length="384" mass="43846">MLITHLLGGKNGVIYMYKQIVFGVLRSLLILCFVFCFFFFMKWFISYTYPFLLAIVIAYVIHPIVTAIEKGLHLSRSIATILTMASALIVFFGLFILIFSEFIQGLIYLADETPTYYQFFIQQIDKLTNQYLLPYYEKLITVFQTFHPQSKIFIEDSFQQLINYLLETGTNLLQDTFSHIPVFLSFVPSSIIIFFVVMLASFFFIKDWYFLKRKLAHVVPASLIYKGNQFITHFKKACSGYVKAQGILVGISAMILFIGLSLLQIKHAFTITVVAAITDILPLIGTGIIFIPWVVYTFLTENYPLTIGLSILYGIIVISRQILEPKIMATSIGINPLLAIFVLFITWQIWGASSIIFTPIILIILTVFMEIGLFSAIWNFIKGT</sequence>
<feature type="transmembrane region" description="Helical" evidence="6">
    <location>
        <begin position="20"/>
        <end position="40"/>
    </location>
</feature>
<comment type="subcellular location">
    <subcellularLocation>
        <location evidence="1">Membrane</location>
        <topology evidence="1">Multi-pass membrane protein</topology>
    </subcellularLocation>
</comment>
<evidence type="ECO:0000256" key="5">
    <source>
        <dbReference type="ARBA" id="ARBA00023136"/>
    </source>
</evidence>
<feature type="transmembrane region" description="Helical" evidence="6">
    <location>
        <begin position="47"/>
        <end position="65"/>
    </location>
</feature>
<dbReference type="Pfam" id="PF01594">
    <property type="entry name" value="AI-2E_transport"/>
    <property type="match status" value="1"/>
</dbReference>
<feature type="transmembrane region" description="Helical" evidence="6">
    <location>
        <begin position="270"/>
        <end position="296"/>
    </location>
</feature>
<proteinExistence type="inferred from homology"/>
<feature type="transmembrane region" description="Helical" evidence="6">
    <location>
        <begin position="244"/>
        <end position="263"/>
    </location>
</feature>
<comment type="similarity">
    <text evidence="2">Belongs to the autoinducer-2 exporter (AI-2E) (TC 2.A.86) family.</text>
</comment>
<dbReference type="InterPro" id="IPR014227">
    <property type="entry name" value="YtvI-like"/>
</dbReference>
<protein>
    <submittedName>
        <fullName evidence="7">Sporulation integral membrane protein YtvI</fullName>
    </submittedName>
</protein>
<evidence type="ECO:0000256" key="1">
    <source>
        <dbReference type="ARBA" id="ARBA00004141"/>
    </source>
</evidence>
<keyword evidence="3 6" id="KW-0812">Transmembrane</keyword>
<keyword evidence="8" id="KW-1185">Reference proteome</keyword>
<dbReference type="PANTHER" id="PTHR21716:SF68">
    <property type="entry name" value="TRANSPORT PROTEIN YTVI-RELATED"/>
    <property type="match status" value="1"/>
</dbReference>
<feature type="transmembrane region" description="Helical" evidence="6">
    <location>
        <begin position="182"/>
        <end position="205"/>
    </location>
</feature>
<organism evidence="7 8">
    <name type="scientific">Cerasibacillus terrae</name>
    <dbReference type="NCBI Taxonomy" id="2498845"/>
    <lineage>
        <taxon>Bacteria</taxon>
        <taxon>Bacillati</taxon>
        <taxon>Bacillota</taxon>
        <taxon>Bacilli</taxon>
        <taxon>Bacillales</taxon>
        <taxon>Bacillaceae</taxon>
        <taxon>Cerasibacillus</taxon>
    </lineage>
</organism>
<dbReference type="GO" id="GO:0016020">
    <property type="term" value="C:membrane"/>
    <property type="evidence" value="ECO:0007669"/>
    <property type="project" value="UniProtKB-SubCell"/>
</dbReference>
<keyword evidence="4 6" id="KW-1133">Transmembrane helix</keyword>
<dbReference type="Proteomes" id="UP000321574">
    <property type="component" value="Unassembled WGS sequence"/>
</dbReference>
<feature type="transmembrane region" description="Helical" evidence="6">
    <location>
        <begin position="77"/>
        <end position="99"/>
    </location>
</feature>
<dbReference type="EMBL" id="VDUW01000009">
    <property type="protein sequence ID" value="TXL62497.1"/>
    <property type="molecule type" value="Genomic_DNA"/>
</dbReference>
<evidence type="ECO:0000256" key="2">
    <source>
        <dbReference type="ARBA" id="ARBA00009773"/>
    </source>
</evidence>
<accession>A0A5C8NN33</accession>
<dbReference type="OrthoDB" id="9774361at2"/>
<dbReference type="InterPro" id="IPR002549">
    <property type="entry name" value="AI-2E-like"/>
</dbReference>
<feature type="transmembrane region" description="Helical" evidence="6">
    <location>
        <begin position="332"/>
        <end position="350"/>
    </location>
</feature>
<dbReference type="AlphaFoldDB" id="A0A5C8NN33"/>
<dbReference type="GO" id="GO:0055085">
    <property type="term" value="P:transmembrane transport"/>
    <property type="evidence" value="ECO:0007669"/>
    <property type="project" value="TreeGrafter"/>
</dbReference>
<comment type="caution">
    <text evidence="7">The sequence shown here is derived from an EMBL/GenBank/DDBJ whole genome shotgun (WGS) entry which is preliminary data.</text>
</comment>
<name>A0A5C8NN33_9BACI</name>
<evidence type="ECO:0000313" key="8">
    <source>
        <dbReference type="Proteomes" id="UP000321574"/>
    </source>
</evidence>
<feature type="transmembrane region" description="Helical" evidence="6">
    <location>
        <begin position="302"/>
        <end position="320"/>
    </location>
</feature>
<feature type="transmembrane region" description="Helical" evidence="6">
    <location>
        <begin position="356"/>
        <end position="381"/>
    </location>
</feature>
<keyword evidence="5 6" id="KW-0472">Membrane</keyword>
<evidence type="ECO:0000313" key="7">
    <source>
        <dbReference type="EMBL" id="TXL62497.1"/>
    </source>
</evidence>
<dbReference type="PANTHER" id="PTHR21716">
    <property type="entry name" value="TRANSMEMBRANE PROTEIN"/>
    <property type="match status" value="1"/>
</dbReference>
<reference evidence="7 8" key="1">
    <citation type="submission" date="2019-06" db="EMBL/GenBank/DDBJ databases">
        <title>Cerasibacillus sp. nov., isolated from maize field.</title>
        <authorList>
            <person name="Lin S.-Y."/>
            <person name="Tsai C.-F."/>
            <person name="Young C.-C."/>
        </authorList>
    </citation>
    <scope>NUCLEOTIDE SEQUENCE [LARGE SCALE GENOMIC DNA]</scope>
    <source>
        <strain evidence="7 8">CC-CFT480</strain>
    </source>
</reference>
<gene>
    <name evidence="7" type="primary">ytvI</name>
    <name evidence="7" type="ORF">FHP05_11870</name>
</gene>
<dbReference type="NCBIfam" id="TIGR02872">
    <property type="entry name" value="spore_ytvI"/>
    <property type="match status" value="1"/>
</dbReference>
<evidence type="ECO:0000256" key="3">
    <source>
        <dbReference type="ARBA" id="ARBA00022692"/>
    </source>
</evidence>
<evidence type="ECO:0000256" key="6">
    <source>
        <dbReference type="SAM" id="Phobius"/>
    </source>
</evidence>
<evidence type="ECO:0000256" key="4">
    <source>
        <dbReference type="ARBA" id="ARBA00022989"/>
    </source>
</evidence>